<reference evidence="5" key="1">
    <citation type="journal article" date="2019" name="Int. J. Syst. Evol. Microbiol.">
        <title>The Global Catalogue of Microorganisms (GCM) 10K type strain sequencing project: providing services to taxonomists for standard genome sequencing and annotation.</title>
        <authorList>
            <consortium name="The Broad Institute Genomics Platform"/>
            <consortium name="The Broad Institute Genome Sequencing Center for Infectious Disease"/>
            <person name="Wu L."/>
            <person name="Ma J."/>
        </authorList>
    </citation>
    <scope>NUCLEOTIDE SEQUENCE [LARGE SCALE GENOMIC DNA]</scope>
    <source>
        <strain evidence="5">WLHS5</strain>
    </source>
</reference>
<keyword evidence="3" id="KW-0472">Membrane</keyword>
<evidence type="ECO:0000313" key="4">
    <source>
        <dbReference type="EMBL" id="MFC7340671.1"/>
    </source>
</evidence>
<feature type="compositionally biased region" description="Pro residues" evidence="2">
    <location>
        <begin position="214"/>
        <end position="226"/>
    </location>
</feature>
<evidence type="ECO:0000313" key="5">
    <source>
        <dbReference type="Proteomes" id="UP001596504"/>
    </source>
</evidence>
<dbReference type="Proteomes" id="UP001596504">
    <property type="component" value="Unassembled WGS sequence"/>
</dbReference>
<keyword evidence="5" id="KW-1185">Reference proteome</keyword>
<dbReference type="RefSeq" id="WP_380664752.1">
    <property type="nucleotide sequence ID" value="NZ_JBHTCJ010000002.1"/>
</dbReference>
<evidence type="ECO:0008006" key="6">
    <source>
        <dbReference type="Google" id="ProtNLM"/>
    </source>
</evidence>
<evidence type="ECO:0000256" key="3">
    <source>
        <dbReference type="SAM" id="Phobius"/>
    </source>
</evidence>
<organism evidence="4 5">
    <name type="scientific">Saccharopolyspora griseoalba</name>
    <dbReference type="NCBI Taxonomy" id="1431848"/>
    <lineage>
        <taxon>Bacteria</taxon>
        <taxon>Bacillati</taxon>
        <taxon>Actinomycetota</taxon>
        <taxon>Actinomycetes</taxon>
        <taxon>Pseudonocardiales</taxon>
        <taxon>Pseudonocardiaceae</taxon>
        <taxon>Saccharopolyspora</taxon>
    </lineage>
</organism>
<proteinExistence type="predicted"/>
<feature type="compositionally biased region" description="Basic and acidic residues" evidence="2">
    <location>
        <begin position="67"/>
        <end position="79"/>
    </location>
</feature>
<feature type="region of interest" description="Disordered" evidence="2">
    <location>
        <begin position="193"/>
        <end position="265"/>
    </location>
</feature>
<accession>A0ABW2LIL3</accession>
<keyword evidence="3" id="KW-0812">Transmembrane</keyword>
<evidence type="ECO:0000256" key="2">
    <source>
        <dbReference type="SAM" id="MobiDB-lite"/>
    </source>
</evidence>
<name>A0ABW2LIL3_9PSEU</name>
<feature type="compositionally biased region" description="Basic residues" evidence="2">
    <location>
        <begin position="50"/>
        <end position="60"/>
    </location>
</feature>
<gene>
    <name evidence="4" type="ORF">ACFQRI_04540</name>
</gene>
<dbReference type="EMBL" id="JBHTCJ010000002">
    <property type="protein sequence ID" value="MFC7340671.1"/>
    <property type="molecule type" value="Genomic_DNA"/>
</dbReference>
<feature type="compositionally biased region" description="Polar residues" evidence="2">
    <location>
        <begin position="27"/>
        <end position="46"/>
    </location>
</feature>
<evidence type="ECO:0000256" key="1">
    <source>
        <dbReference type="SAM" id="Coils"/>
    </source>
</evidence>
<feature type="compositionally biased region" description="Low complexity" evidence="2">
    <location>
        <begin position="243"/>
        <end position="255"/>
    </location>
</feature>
<sequence>MTAPARSKAAARVETEERDETARTTTKQPTKSAKPSSKQATKQAGGTKTAPKKSDKRRGRSAAADRAYARRDERREQSSRRPSQVRQGVEERRPVAARSRARKQLQEKVSTIARLPLVVVVMVVLATGLAATLWLSIAAVSGSYQLKAGEAEINSLTNRKEQLQREVSSMSSTPALQRRAEQELGMVEAPTPAHLVEHPDGSVAVVGDPQRATAPPPPAPPAPPARPEQQSGPQQDGRPGAEQPPQQNQEQNPQQPARPDPAAGR</sequence>
<comment type="caution">
    <text evidence="4">The sequence shown here is derived from an EMBL/GenBank/DDBJ whole genome shotgun (WGS) entry which is preliminary data.</text>
</comment>
<feature type="region of interest" description="Disordered" evidence="2">
    <location>
        <begin position="1"/>
        <end position="103"/>
    </location>
</feature>
<feature type="transmembrane region" description="Helical" evidence="3">
    <location>
        <begin position="112"/>
        <end position="137"/>
    </location>
</feature>
<feature type="coiled-coil region" evidence="1">
    <location>
        <begin position="146"/>
        <end position="173"/>
    </location>
</feature>
<keyword evidence="3" id="KW-1133">Transmembrane helix</keyword>
<keyword evidence="1" id="KW-0175">Coiled coil</keyword>
<protein>
    <recommendedName>
        <fullName evidence="6">Cell division protein FtsL</fullName>
    </recommendedName>
</protein>